<proteinExistence type="predicted"/>
<keyword evidence="2" id="KW-1185">Reference proteome</keyword>
<sequence>MESHNAKHINAVELGQLVVSVLDVPCLRTCVVDELASLVNQHDLRIHGLVGEFFEDWGDYVLRIVNKGWQQVF</sequence>
<comment type="caution">
    <text evidence="1">The sequence shown here is derived from an EMBL/GenBank/DDBJ whole genome shotgun (WGS) entry which is preliminary data.</text>
</comment>
<protein>
    <submittedName>
        <fullName evidence="1">Uncharacterized protein</fullName>
    </submittedName>
</protein>
<name>A0A371H0X1_MUCPR</name>
<accession>A0A371H0X1</accession>
<dbReference type="OrthoDB" id="446462at2759"/>
<evidence type="ECO:0000313" key="2">
    <source>
        <dbReference type="Proteomes" id="UP000257109"/>
    </source>
</evidence>
<dbReference type="EMBL" id="QJKJ01003885">
    <property type="protein sequence ID" value="RDX96454.1"/>
    <property type="molecule type" value="Genomic_DNA"/>
</dbReference>
<organism evidence="1 2">
    <name type="scientific">Mucuna pruriens</name>
    <name type="common">Velvet bean</name>
    <name type="synonym">Dolichos pruriens</name>
    <dbReference type="NCBI Taxonomy" id="157652"/>
    <lineage>
        <taxon>Eukaryota</taxon>
        <taxon>Viridiplantae</taxon>
        <taxon>Streptophyta</taxon>
        <taxon>Embryophyta</taxon>
        <taxon>Tracheophyta</taxon>
        <taxon>Spermatophyta</taxon>
        <taxon>Magnoliopsida</taxon>
        <taxon>eudicotyledons</taxon>
        <taxon>Gunneridae</taxon>
        <taxon>Pentapetalae</taxon>
        <taxon>rosids</taxon>
        <taxon>fabids</taxon>
        <taxon>Fabales</taxon>
        <taxon>Fabaceae</taxon>
        <taxon>Papilionoideae</taxon>
        <taxon>50 kb inversion clade</taxon>
        <taxon>NPAAA clade</taxon>
        <taxon>indigoferoid/millettioid clade</taxon>
        <taxon>Phaseoleae</taxon>
        <taxon>Mucuna</taxon>
    </lineage>
</organism>
<feature type="non-terminal residue" evidence="1">
    <location>
        <position position="1"/>
    </location>
</feature>
<dbReference type="Proteomes" id="UP000257109">
    <property type="component" value="Unassembled WGS sequence"/>
</dbReference>
<gene>
    <name evidence="1" type="ORF">CR513_20882</name>
</gene>
<evidence type="ECO:0000313" key="1">
    <source>
        <dbReference type="EMBL" id="RDX96454.1"/>
    </source>
</evidence>
<reference evidence="1" key="1">
    <citation type="submission" date="2018-05" db="EMBL/GenBank/DDBJ databases">
        <title>Draft genome of Mucuna pruriens seed.</title>
        <authorList>
            <person name="Nnadi N.E."/>
            <person name="Vos R."/>
            <person name="Hasami M.H."/>
            <person name="Devisetty U.K."/>
            <person name="Aguiy J.C."/>
        </authorList>
    </citation>
    <scope>NUCLEOTIDE SEQUENCE [LARGE SCALE GENOMIC DNA]</scope>
    <source>
        <strain evidence="1">JCA_2017</strain>
    </source>
</reference>
<dbReference type="AlphaFoldDB" id="A0A371H0X1"/>